<dbReference type="SUPFAM" id="SSF52218">
    <property type="entry name" value="Flavoproteins"/>
    <property type="match status" value="1"/>
</dbReference>
<protein>
    <submittedName>
        <fullName evidence="4">NAD(P)H-dependent oxidoreductase</fullName>
    </submittedName>
</protein>
<dbReference type="AlphaFoldDB" id="A0A4S8PNG0"/>
<comment type="similarity">
    <text evidence="1">Belongs to the NAD(P)H dehydrogenase (quinone) family.</text>
</comment>
<evidence type="ECO:0000259" key="3">
    <source>
        <dbReference type="Pfam" id="PF02525"/>
    </source>
</evidence>
<evidence type="ECO:0000313" key="5">
    <source>
        <dbReference type="Proteomes" id="UP000307378"/>
    </source>
</evidence>
<reference evidence="4 5" key="1">
    <citation type="submission" date="2019-04" db="EMBL/GenBank/DDBJ databases">
        <title>genome sequence of strain W3.</title>
        <authorList>
            <person name="Gao J."/>
            <person name="Sun J."/>
        </authorList>
    </citation>
    <scope>NUCLEOTIDE SEQUENCE [LARGE SCALE GENOMIC DNA]</scope>
    <source>
        <strain evidence="4 5">W3</strain>
    </source>
</reference>
<sequence>MSFLSRDAQPSRVLVLNGNPSRETLCGAMAEKIAADARRRGQTVRLVHLEDLSFDANLNQGYRARMEWEPDLKAFADDLIWCDRLVIVHPLWWGSAPAQLKGLFDRVLLPGFGFQYIEGKPLPKPLLAGRKARIVITSDTPTIFLKWIYGNGWVKLLRRQILGFCGFKDLKVKYFAPVRGAKPEALAKMVEAAPAILG</sequence>
<organism evidence="4 5">
    <name type="scientific">Rhizobium rosettiformans W3</name>
    <dbReference type="NCBI Taxonomy" id="538378"/>
    <lineage>
        <taxon>Bacteria</taxon>
        <taxon>Pseudomonadati</taxon>
        <taxon>Pseudomonadota</taxon>
        <taxon>Alphaproteobacteria</taxon>
        <taxon>Hyphomicrobiales</taxon>
        <taxon>Rhizobiaceae</taxon>
        <taxon>Rhizobium/Agrobacterium group</taxon>
        <taxon>Rhizobium</taxon>
    </lineage>
</organism>
<dbReference type="Gene3D" id="3.40.50.360">
    <property type="match status" value="1"/>
</dbReference>
<dbReference type="GO" id="GO:0003955">
    <property type="term" value="F:NAD(P)H dehydrogenase (quinone) activity"/>
    <property type="evidence" value="ECO:0007669"/>
    <property type="project" value="TreeGrafter"/>
</dbReference>
<dbReference type="EMBL" id="STGU01000019">
    <property type="protein sequence ID" value="THV31701.1"/>
    <property type="molecule type" value="Genomic_DNA"/>
</dbReference>
<dbReference type="RefSeq" id="WP_136543078.1">
    <property type="nucleotide sequence ID" value="NZ_STGU01000019.1"/>
</dbReference>
<name>A0A4S8PNG0_9HYPH</name>
<comment type="caution">
    <text evidence="4">The sequence shown here is derived from an EMBL/GenBank/DDBJ whole genome shotgun (WGS) entry which is preliminary data.</text>
</comment>
<dbReference type="InterPro" id="IPR051545">
    <property type="entry name" value="NAD(P)H_dehydrogenase_qn"/>
</dbReference>
<dbReference type="InterPro" id="IPR003680">
    <property type="entry name" value="Flavodoxin_fold"/>
</dbReference>
<proteinExistence type="inferred from homology"/>
<feature type="domain" description="Flavodoxin-like fold" evidence="3">
    <location>
        <begin position="12"/>
        <end position="193"/>
    </location>
</feature>
<dbReference type="Pfam" id="PF02525">
    <property type="entry name" value="Flavodoxin_2"/>
    <property type="match status" value="1"/>
</dbReference>
<dbReference type="PANTHER" id="PTHR10204">
    <property type="entry name" value="NAD P H OXIDOREDUCTASE-RELATED"/>
    <property type="match status" value="1"/>
</dbReference>
<evidence type="ECO:0000256" key="1">
    <source>
        <dbReference type="ARBA" id="ARBA00006252"/>
    </source>
</evidence>
<evidence type="ECO:0000313" key="4">
    <source>
        <dbReference type="EMBL" id="THV31701.1"/>
    </source>
</evidence>
<evidence type="ECO:0000256" key="2">
    <source>
        <dbReference type="ARBA" id="ARBA00023002"/>
    </source>
</evidence>
<dbReference type="PANTHER" id="PTHR10204:SF34">
    <property type="entry name" value="NAD(P)H DEHYDROGENASE [QUINONE] 1 ISOFORM 1"/>
    <property type="match status" value="1"/>
</dbReference>
<dbReference type="Proteomes" id="UP000307378">
    <property type="component" value="Unassembled WGS sequence"/>
</dbReference>
<gene>
    <name evidence="4" type="ORF">FAA86_21680</name>
</gene>
<dbReference type="InterPro" id="IPR029039">
    <property type="entry name" value="Flavoprotein-like_sf"/>
</dbReference>
<accession>A0A4S8PNG0</accession>
<dbReference type="GO" id="GO:0005829">
    <property type="term" value="C:cytosol"/>
    <property type="evidence" value="ECO:0007669"/>
    <property type="project" value="TreeGrafter"/>
</dbReference>
<keyword evidence="2" id="KW-0560">Oxidoreductase</keyword>